<gene>
    <name evidence="1" type="ORF">MPL1032_30120</name>
</gene>
<dbReference type="EMBL" id="CCND01000023">
    <property type="protein sequence ID" value="CDX60236.1"/>
    <property type="molecule type" value="Genomic_DNA"/>
</dbReference>
<proteinExistence type="predicted"/>
<reference evidence="2" key="1">
    <citation type="submission" date="2014-08" db="EMBL/GenBank/DDBJ databases">
        <authorList>
            <person name="Edwards T."/>
        </authorList>
    </citation>
    <scope>NUCLEOTIDE SEQUENCE [LARGE SCALE GENOMIC DNA]</scope>
</reference>
<sequence length="72" mass="7883">MFLVDAPWTAPRSRQCRNLCLQPGNLFIGGGPCVPEHHWRDSLLCQLSLCQNVPCQNVGVNPCGRDSGGFSQ</sequence>
<dbReference type="AlphaFoldDB" id="A0A0K2W2Q7"/>
<accession>A0A0K2W2Q7</accession>
<dbReference type="Proteomes" id="UP000182888">
    <property type="component" value="Unassembled WGS sequence"/>
</dbReference>
<organism evidence="1 2">
    <name type="scientific">Mesorhizobium plurifarium</name>
    <dbReference type="NCBI Taxonomy" id="69974"/>
    <lineage>
        <taxon>Bacteria</taxon>
        <taxon>Pseudomonadati</taxon>
        <taxon>Pseudomonadota</taxon>
        <taxon>Alphaproteobacteria</taxon>
        <taxon>Hyphomicrobiales</taxon>
        <taxon>Phyllobacteriaceae</taxon>
        <taxon>Mesorhizobium</taxon>
    </lineage>
</organism>
<evidence type="ECO:0000313" key="2">
    <source>
        <dbReference type="Proteomes" id="UP000182888"/>
    </source>
</evidence>
<protein>
    <submittedName>
        <fullName evidence="1">Uncharacterized protein</fullName>
    </submittedName>
</protein>
<evidence type="ECO:0000313" key="1">
    <source>
        <dbReference type="EMBL" id="CDX60236.1"/>
    </source>
</evidence>
<name>A0A0K2W2Q7_MESPL</name>